<comment type="caution">
    <text evidence="1">The sequence shown here is derived from an EMBL/GenBank/DDBJ whole genome shotgun (WGS) entry which is preliminary data.</text>
</comment>
<accession>A0A8H3IGW7</accession>
<dbReference type="Proteomes" id="UP000664521">
    <property type="component" value="Unassembled WGS sequence"/>
</dbReference>
<sequence>MTDQLISKAPTPPDFHFCHPFYNYEVDRYGPLLMRDCLDAEDLMEGGDAPTLYYLSNEVLGDEPGITLPVEYHV</sequence>
<proteinExistence type="predicted"/>
<evidence type="ECO:0000313" key="2">
    <source>
        <dbReference type="Proteomes" id="UP000664521"/>
    </source>
</evidence>
<protein>
    <submittedName>
        <fullName evidence="1">Uncharacterized protein</fullName>
    </submittedName>
</protein>
<reference evidence="1" key="1">
    <citation type="submission" date="2021-03" db="EMBL/GenBank/DDBJ databases">
        <authorList>
            <person name="Tagirdzhanova G."/>
        </authorList>
    </citation>
    <scope>NUCLEOTIDE SEQUENCE</scope>
</reference>
<dbReference type="AlphaFoldDB" id="A0A8H3IGW7"/>
<feature type="non-terminal residue" evidence="1">
    <location>
        <position position="74"/>
    </location>
</feature>
<keyword evidence="2" id="KW-1185">Reference proteome</keyword>
<organism evidence="1 2">
    <name type="scientific">Heterodermia speciosa</name>
    <dbReference type="NCBI Taxonomy" id="116794"/>
    <lineage>
        <taxon>Eukaryota</taxon>
        <taxon>Fungi</taxon>
        <taxon>Dikarya</taxon>
        <taxon>Ascomycota</taxon>
        <taxon>Pezizomycotina</taxon>
        <taxon>Lecanoromycetes</taxon>
        <taxon>OSLEUM clade</taxon>
        <taxon>Lecanoromycetidae</taxon>
        <taxon>Caliciales</taxon>
        <taxon>Physciaceae</taxon>
        <taxon>Heterodermia</taxon>
    </lineage>
</organism>
<dbReference type="EMBL" id="CAJPDS010000015">
    <property type="protein sequence ID" value="CAF9915290.1"/>
    <property type="molecule type" value="Genomic_DNA"/>
</dbReference>
<name>A0A8H3IGW7_9LECA</name>
<gene>
    <name evidence="1" type="ORF">HETSPECPRED_002351</name>
</gene>
<evidence type="ECO:0000313" key="1">
    <source>
        <dbReference type="EMBL" id="CAF9915290.1"/>
    </source>
</evidence>